<keyword evidence="7 8" id="KW-0472">Membrane</keyword>
<accession>A0ABY5MII3</accession>
<protein>
    <recommendedName>
        <fullName evidence="8">Probable membrane transporter protein</fullName>
    </recommendedName>
</protein>
<evidence type="ECO:0000256" key="1">
    <source>
        <dbReference type="ARBA" id="ARBA00004651"/>
    </source>
</evidence>
<dbReference type="InterPro" id="IPR002781">
    <property type="entry name" value="TM_pro_TauE-like"/>
</dbReference>
<sequence length="202" mass="21342">MLPIKEVIVLATVLFAASTTTKTVLFGRQIEWKVVAIMAIASLPFAYLGAQALAVVPADHIKRLLGLMILIYIVLTACKLLPSFRIGTAGLLVGSALYGFISGFLGSGNLVKVVIFRELKFTKEAFVGAMAATSVLSNFAKLASYWQTGLLTAEMVWPALALVVSAIVAAVIGQMILNKLNASAFETGVQVLLGVSAVTLLI</sequence>
<gene>
    <name evidence="9" type="ORF">NTH_02281</name>
</gene>
<organism evidence="9 10">
    <name type="scientific">Nitratireductor thuwali</name>
    <dbReference type="NCBI Taxonomy" id="2267699"/>
    <lineage>
        <taxon>Bacteria</taxon>
        <taxon>Pseudomonadati</taxon>
        <taxon>Pseudomonadota</taxon>
        <taxon>Alphaproteobacteria</taxon>
        <taxon>Hyphomicrobiales</taxon>
        <taxon>Phyllobacteriaceae</taxon>
        <taxon>Nitratireductor</taxon>
    </lineage>
</organism>
<name>A0ABY5MII3_9HYPH</name>
<feature type="transmembrane region" description="Helical" evidence="8">
    <location>
        <begin position="125"/>
        <end position="143"/>
    </location>
</feature>
<evidence type="ECO:0000313" key="9">
    <source>
        <dbReference type="EMBL" id="UUP17805.1"/>
    </source>
</evidence>
<dbReference type="Pfam" id="PF01925">
    <property type="entry name" value="TauE"/>
    <property type="match status" value="1"/>
</dbReference>
<feature type="transmembrane region" description="Helical" evidence="8">
    <location>
        <begin position="64"/>
        <end position="84"/>
    </location>
</feature>
<evidence type="ECO:0000256" key="2">
    <source>
        <dbReference type="ARBA" id="ARBA00009142"/>
    </source>
</evidence>
<dbReference type="PANTHER" id="PTHR30269:SF37">
    <property type="entry name" value="MEMBRANE TRANSPORTER PROTEIN"/>
    <property type="match status" value="1"/>
</dbReference>
<evidence type="ECO:0000256" key="3">
    <source>
        <dbReference type="ARBA" id="ARBA00022448"/>
    </source>
</evidence>
<evidence type="ECO:0000256" key="8">
    <source>
        <dbReference type="RuleBase" id="RU363041"/>
    </source>
</evidence>
<feature type="transmembrane region" description="Helical" evidence="8">
    <location>
        <begin position="155"/>
        <end position="177"/>
    </location>
</feature>
<keyword evidence="5 8" id="KW-0812">Transmembrane</keyword>
<proteinExistence type="inferred from homology"/>
<feature type="transmembrane region" description="Helical" evidence="8">
    <location>
        <begin position="96"/>
        <end position="116"/>
    </location>
</feature>
<comment type="similarity">
    <text evidence="2 8">Belongs to the 4-toluene sulfonate uptake permease (TSUP) (TC 2.A.102) family.</text>
</comment>
<keyword evidence="10" id="KW-1185">Reference proteome</keyword>
<keyword evidence="3" id="KW-0813">Transport</keyword>
<dbReference type="EMBL" id="CP030941">
    <property type="protein sequence ID" value="UUP17805.1"/>
    <property type="molecule type" value="Genomic_DNA"/>
</dbReference>
<evidence type="ECO:0000256" key="5">
    <source>
        <dbReference type="ARBA" id="ARBA00022692"/>
    </source>
</evidence>
<evidence type="ECO:0000256" key="4">
    <source>
        <dbReference type="ARBA" id="ARBA00022475"/>
    </source>
</evidence>
<evidence type="ECO:0000256" key="7">
    <source>
        <dbReference type="ARBA" id="ARBA00023136"/>
    </source>
</evidence>
<feature type="transmembrane region" description="Helical" evidence="8">
    <location>
        <begin position="35"/>
        <end position="57"/>
    </location>
</feature>
<reference evidence="9 10" key="1">
    <citation type="submission" date="2018-07" db="EMBL/GenBank/DDBJ databases">
        <title>Genome sequence of Nitratireductor thuwali#1536.</title>
        <authorList>
            <person name="Michoud G."/>
            <person name="Merlino G."/>
            <person name="Sefrji F.O."/>
            <person name="Daffonchio D."/>
        </authorList>
    </citation>
    <scope>NUCLEOTIDE SEQUENCE [LARGE SCALE GENOMIC DNA]</scope>
    <source>
        <strain evidence="10">Nit1536</strain>
    </source>
</reference>
<dbReference type="PANTHER" id="PTHR30269">
    <property type="entry name" value="TRANSMEMBRANE PROTEIN YFCA"/>
    <property type="match status" value="1"/>
</dbReference>
<dbReference type="InterPro" id="IPR052017">
    <property type="entry name" value="TSUP"/>
</dbReference>
<dbReference type="Proteomes" id="UP001342418">
    <property type="component" value="Chromosome"/>
</dbReference>
<evidence type="ECO:0000313" key="10">
    <source>
        <dbReference type="Proteomes" id="UP001342418"/>
    </source>
</evidence>
<evidence type="ECO:0000256" key="6">
    <source>
        <dbReference type="ARBA" id="ARBA00022989"/>
    </source>
</evidence>
<keyword evidence="6 8" id="KW-1133">Transmembrane helix</keyword>
<comment type="subcellular location">
    <subcellularLocation>
        <location evidence="1 8">Cell membrane</location>
        <topology evidence="1 8">Multi-pass membrane protein</topology>
    </subcellularLocation>
</comment>
<keyword evidence="4 8" id="KW-1003">Cell membrane</keyword>